<dbReference type="PRINTS" id="PR00318">
    <property type="entry name" value="GPROTEINA"/>
</dbReference>
<evidence type="ECO:0000256" key="5">
    <source>
        <dbReference type="ARBA" id="ARBA00023224"/>
    </source>
</evidence>
<dbReference type="GO" id="GO:0005834">
    <property type="term" value="C:heterotrimeric G-protein complex"/>
    <property type="evidence" value="ECO:0007669"/>
    <property type="project" value="TreeGrafter"/>
</dbReference>
<dbReference type="EMBL" id="JAFIRN010000006">
    <property type="protein sequence ID" value="KAG5847819.1"/>
    <property type="molecule type" value="Genomic_DNA"/>
</dbReference>
<accession>A0A9D3MF35</accession>
<evidence type="ECO:0000256" key="3">
    <source>
        <dbReference type="ARBA" id="ARBA00022842"/>
    </source>
</evidence>
<dbReference type="GO" id="GO:0007188">
    <property type="term" value="P:adenylate cyclase-modulating G protein-coupled receptor signaling pathway"/>
    <property type="evidence" value="ECO:0007669"/>
    <property type="project" value="TreeGrafter"/>
</dbReference>
<evidence type="ECO:0000256" key="6">
    <source>
        <dbReference type="PIRSR" id="PIRSR601019-1"/>
    </source>
</evidence>
<dbReference type="PANTHER" id="PTHR10218:SF217">
    <property type="entry name" value="GUANINE NUCLEOTIDE-BINDING PROTEIN SUBUNIT ALPHA-15"/>
    <property type="match status" value="1"/>
</dbReference>
<dbReference type="InterPro" id="IPR011025">
    <property type="entry name" value="GproteinA_insert"/>
</dbReference>
<dbReference type="Gene3D" id="1.10.400.10">
    <property type="entry name" value="GI Alpha 1, domain 2-like"/>
    <property type="match status" value="1"/>
</dbReference>
<dbReference type="AlphaFoldDB" id="A0A9D3MF35"/>
<evidence type="ECO:0000256" key="2">
    <source>
        <dbReference type="ARBA" id="ARBA00022741"/>
    </source>
</evidence>
<keyword evidence="9" id="KW-1185">Reference proteome</keyword>
<evidence type="ECO:0000256" key="7">
    <source>
        <dbReference type="PIRSR" id="PIRSR601019-2"/>
    </source>
</evidence>
<evidence type="ECO:0000313" key="9">
    <source>
        <dbReference type="Proteomes" id="UP001044222"/>
    </source>
</evidence>
<dbReference type="Gene3D" id="3.40.50.300">
    <property type="entry name" value="P-loop containing nucleotide triphosphate hydrolases"/>
    <property type="match status" value="1"/>
</dbReference>
<evidence type="ECO:0000313" key="8">
    <source>
        <dbReference type="EMBL" id="KAG5847819.1"/>
    </source>
</evidence>
<dbReference type="GO" id="GO:0005525">
    <property type="term" value="F:GTP binding"/>
    <property type="evidence" value="ECO:0007669"/>
    <property type="project" value="UniProtKB-KW"/>
</dbReference>
<keyword evidence="5" id="KW-0807">Transducer</keyword>
<dbReference type="SMART" id="SM00275">
    <property type="entry name" value="G_alpha"/>
    <property type="match status" value="1"/>
</dbReference>
<reference evidence="8" key="1">
    <citation type="submission" date="2021-01" db="EMBL/GenBank/DDBJ databases">
        <title>A chromosome-scale assembly of European eel, Anguilla anguilla.</title>
        <authorList>
            <person name="Henkel C."/>
            <person name="Jong-Raadsen S.A."/>
            <person name="Dufour S."/>
            <person name="Weltzien F.-A."/>
            <person name="Palstra A.P."/>
            <person name="Pelster B."/>
            <person name="Spaink H.P."/>
            <person name="Van Den Thillart G.E."/>
            <person name="Jansen H."/>
            <person name="Zahm M."/>
            <person name="Klopp C."/>
            <person name="Cedric C."/>
            <person name="Louis A."/>
            <person name="Berthelot C."/>
            <person name="Parey E."/>
            <person name="Roest Crollius H."/>
            <person name="Montfort J."/>
            <person name="Robinson-Rechavi M."/>
            <person name="Bucao C."/>
            <person name="Bouchez O."/>
            <person name="Gislard M."/>
            <person name="Lluch J."/>
            <person name="Milhes M."/>
            <person name="Lampietro C."/>
            <person name="Lopez Roques C."/>
            <person name="Donnadieu C."/>
            <person name="Braasch I."/>
            <person name="Desvignes T."/>
            <person name="Postlethwait J."/>
            <person name="Bobe J."/>
            <person name="Guiguen Y."/>
            <person name="Dirks R."/>
        </authorList>
    </citation>
    <scope>NUCLEOTIDE SEQUENCE</scope>
    <source>
        <strain evidence="8">Tag_6206</strain>
        <tissue evidence="8">Liver</tissue>
    </source>
</reference>
<dbReference type="GO" id="GO:0046872">
    <property type="term" value="F:metal ion binding"/>
    <property type="evidence" value="ECO:0007669"/>
    <property type="project" value="UniProtKB-KW"/>
</dbReference>
<dbReference type="GO" id="GO:0060158">
    <property type="term" value="P:phospholipase C-activating dopamine receptor signaling pathway"/>
    <property type="evidence" value="ECO:0007669"/>
    <property type="project" value="TreeGrafter"/>
</dbReference>
<gene>
    <name evidence="8" type="ORF">ANANG_G00130240</name>
</gene>
<dbReference type="FunFam" id="1.10.400.10:FF:000002">
    <property type="entry name" value="guanine nucleotide-binding protein G(Q) subunit alpha"/>
    <property type="match status" value="1"/>
</dbReference>
<keyword evidence="4 6" id="KW-0342">GTP-binding</keyword>
<dbReference type="GO" id="GO:0003924">
    <property type="term" value="F:GTPase activity"/>
    <property type="evidence" value="ECO:0007669"/>
    <property type="project" value="InterPro"/>
</dbReference>
<dbReference type="SUPFAM" id="SSF52540">
    <property type="entry name" value="P-loop containing nucleoside triphosphate hydrolases"/>
    <property type="match status" value="1"/>
</dbReference>
<comment type="caution">
    <text evidence="8">The sequence shown here is derived from an EMBL/GenBank/DDBJ whole genome shotgun (WGS) entry which is preliminary data.</text>
</comment>
<keyword evidence="3 7" id="KW-0460">Magnesium</keyword>
<sequence>MWRWCCSTEQERAAIEVDRKIDKMLREHARLLRRECSMCIIGTSNSGKTTLFRQMQMIHEGAYSVQYRKAFAETVFQNVFTAIKALTEAMITLNIPYTSPENQLDAQWIQDVETRQVTTLEARHTDAIRRLWADPGIRTCYGRRREFQLLDSTEYFMNNLDRIAAPGYIPTDQDVLRAKTSNKSVEYSFNTGEHFLRIFEPDLFHNHRRFRHIMMEANFFIFVASLSEYDQFGPWSSNPRPHRAPRKGRCEVFLQLCQQPLLPPHSFHPLPQQDGHPG</sequence>
<dbReference type="InterPro" id="IPR027417">
    <property type="entry name" value="P-loop_NTPase"/>
</dbReference>
<name>A0A9D3MF35_ANGAN</name>
<protein>
    <submittedName>
        <fullName evidence="8">Uncharacterized protein</fullName>
    </submittedName>
</protein>
<keyword evidence="1 7" id="KW-0479">Metal-binding</keyword>
<keyword evidence="2 6" id="KW-0547">Nucleotide-binding</keyword>
<dbReference type="Proteomes" id="UP001044222">
    <property type="component" value="Chromosome 6"/>
</dbReference>
<dbReference type="GO" id="GO:0031683">
    <property type="term" value="F:G-protein beta/gamma-subunit complex binding"/>
    <property type="evidence" value="ECO:0007669"/>
    <property type="project" value="InterPro"/>
</dbReference>
<proteinExistence type="predicted"/>
<dbReference type="InterPro" id="IPR001019">
    <property type="entry name" value="Gprotein_alpha_su"/>
</dbReference>
<dbReference type="PROSITE" id="PS51882">
    <property type="entry name" value="G_ALPHA"/>
    <property type="match status" value="1"/>
</dbReference>
<feature type="binding site" evidence="6">
    <location>
        <begin position="151"/>
        <end position="152"/>
    </location>
    <ligand>
        <name>GTP</name>
        <dbReference type="ChEBI" id="CHEBI:37565"/>
    </ligand>
</feature>
<evidence type="ECO:0000256" key="1">
    <source>
        <dbReference type="ARBA" id="ARBA00022723"/>
    </source>
</evidence>
<dbReference type="GO" id="GO:0005737">
    <property type="term" value="C:cytoplasm"/>
    <property type="evidence" value="ECO:0007669"/>
    <property type="project" value="TreeGrafter"/>
</dbReference>
<dbReference type="Pfam" id="PF00503">
    <property type="entry name" value="G-alpha"/>
    <property type="match status" value="1"/>
</dbReference>
<evidence type="ECO:0000256" key="4">
    <source>
        <dbReference type="ARBA" id="ARBA00023134"/>
    </source>
</evidence>
<dbReference type="GO" id="GO:0001664">
    <property type="term" value="F:G protein-coupled receptor binding"/>
    <property type="evidence" value="ECO:0007669"/>
    <property type="project" value="TreeGrafter"/>
</dbReference>
<dbReference type="PANTHER" id="PTHR10218">
    <property type="entry name" value="GTP-BINDING PROTEIN ALPHA SUBUNIT"/>
    <property type="match status" value="1"/>
</dbReference>
<organism evidence="8 9">
    <name type="scientific">Anguilla anguilla</name>
    <name type="common">European freshwater eel</name>
    <name type="synonym">Muraena anguilla</name>
    <dbReference type="NCBI Taxonomy" id="7936"/>
    <lineage>
        <taxon>Eukaryota</taxon>
        <taxon>Metazoa</taxon>
        <taxon>Chordata</taxon>
        <taxon>Craniata</taxon>
        <taxon>Vertebrata</taxon>
        <taxon>Euteleostomi</taxon>
        <taxon>Actinopterygii</taxon>
        <taxon>Neopterygii</taxon>
        <taxon>Teleostei</taxon>
        <taxon>Anguilliformes</taxon>
        <taxon>Anguillidae</taxon>
        <taxon>Anguilla</taxon>
    </lineage>
</organism>
<feature type="binding site" evidence="7">
    <location>
        <position position="49"/>
    </location>
    <ligand>
        <name>Mg(2+)</name>
        <dbReference type="ChEBI" id="CHEBI:18420"/>
    </ligand>
</feature>
<dbReference type="SUPFAM" id="SSF47895">
    <property type="entry name" value="Transducin (alpha subunit), insertion domain"/>
    <property type="match status" value="1"/>
</dbReference>